<dbReference type="Proteomes" id="UP000019484">
    <property type="component" value="Unassembled WGS sequence"/>
</dbReference>
<feature type="compositionally biased region" description="Acidic residues" evidence="1">
    <location>
        <begin position="156"/>
        <end position="167"/>
    </location>
</feature>
<evidence type="ECO:0000313" key="3">
    <source>
        <dbReference type="Proteomes" id="UP000019484"/>
    </source>
</evidence>
<comment type="caution">
    <text evidence="2">The sequence shown here is derived from an EMBL/GenBank/DDBJ whole genome shotgun (WGS) entry which is preliminary data.</text>
</comment>
<dbReference type="RefSeq" id="XP_007721192.1">
    <property type="nucleotide sequence ID" value="XM_007723002.1"/>
</dbReference>
<gene>
    <name evidence="2" type="ORF">A1O1_02090</name>
</gene>
<dbReference type="AlphaFoldDB" id="W9YMA6"/>
<keyword evidence="3" id="KW-1185">Reference proteome</keyword>
<evidence type="ECO:0000256" key="1">
    <source>
        <dbReference type="SAM" id="MobiDB-lite"/>
    </source>
</evidence>
<sequence length="179" mass="19603">MVPPKAVPKDEKQVIADAEFLFDLFRASPKPILINIGYYAEKEKAKPNSIVKRLNLIKSRNNLNLATTTVISDEDRILGGALAANKPKANMEKENAEESKLGKARAVRACRTRGNLKIEDGVNSEAGDINALPSPAASTMTTTSSSKWEKRRVVIDGEETGDEDDEDVKPPTKRIKTKA</sequence>
<feature type="region of interest" description="Disordered" evidence="1">
    <location>
        <begin position="129"/>
        <end position="179"/>
    </location>
</feature>
<evidence type="ECO:0000313" key="2">
    <source>
        <dbReference type="EMBL" id="EXJ93698.1"/>
    </source>
</evidence>
<dbReference type="HOGENOM" id="CLU_099912_0_0_1"/>
<protein>
    <submittedName>
        <fullName evidence="2">Uncharacterized protein</fullName>
    </submittedName>
</protein>
<proteinExistence type="predicted"/>
<dbReference type="GeneID" id="19156991"/>
<reference evidence="2 3" key="1">
    <citation type="submission" date="2013-03" db="EMBL/GenBank/DDBJ databases">
        <title>The Genome Sequence of Capronia coronata CBS 617.96.</title>
        <authorList>
            <consortium name="The Broad Institute Genomics Platform"/>
            <person name="Cuomo C."/>
            <person name="de Hoog S."/>
            <person name="Gorbushina A."/>
            <person name="Walker B."/>
            <person name="Young S.K."/>
            <person name="Zeng Q."/>
            <person name="Gargeya S."/>
            <person name="Fitzgerald M."/>
            <person name="Haas B."/>
            <person name="Abouelleil A."/>
            <person name="Allen A.W."/>
            <person name="Alvarado L."/>
            <person name="Arachchi H.M."/>
            <person name="Berlin A.M."/>
            <person name="Chapman S.B."/>
            <person name="Gainer-Dewar J."/>
            <person name="Goldberg J."/>
            <person name="Griggs A."/>
            <person name="Gujja S."/>
            <person name="Hansen M."/>
            <person name="Howarth C."/>
            <person name="Imamovic A."/>
            <person name="Ireland A."/>
            <person name="Larimer J."/>
            <person name="McCowan C."/>
            <person name="Murphy C."/>
            <person name="Pearson M."/>
            <person name="Poon T.W."/>
            <person name="Priest M."/>
            <person name="Roberts A."/>
            <person name="Saif S."/>
            <person name="Shea T."/>
            <person name="Sisk P."/>
            <person name="Sykes S."/>
            <person name="Wortman J."/>
            <person name="Nusbaum C."/>
            <person name="Birren B."/>
        </authorList>
    </citation>
    <scope>NUCLEOTIDE SEQUENCE [LARGE SCALE GENOMIC DNA]</scope>
    <source>
        <strain evidence="2 3">CBS 617.96</strain>
    </source>
</reference>
<name>W9YMA6_9EURO</name>
<dbReference type="OrthoDB" id="4151761at2759"/>
<dbReference type="EMBL" id="AMWN01000002">
    <property type="protein sequence ID" value="EXJ93698.1"/>
    <property type="molecule type" value="Genomic_DNA"/>
</dbReference>
<accession>W9YMA6</accession>
<organism evidence="2 3">
    <name type="scientific">Capronia coronata CBS 617.96</name>
    <dbReference type="NCBI Taxonomy" id="1182541"/>
    <lineage>
        <taxon>Eukaryota</taxon>
        <taxon>Fungi</taxon>
        <taxon>Dikarya</taxon>
        <taxon>Ascomycota</taxon>
        <taxon>Pezizomycotina</taxon>
        <taxon>Eurotiomycetes</taxon>
        <taxon>Chaetothyriomycetidae</taxon>
        <taxon>Chaetothyriales</taxon>
        <taxon>Herpotrichiellaceae</taxon>
        <taxon>Capronia</taxon>
    </lineage>
</organism>